<comment type="caution">
    <text evidence="2">The sequence shown here is derived from an EMBL/GenBank/DDBJ whole genome shotgun (WGS) entry which is preliminary data.</text>
</comment>
<proteinExistence type="predicted"/>
<gene>
    <name evidence="2" type="ORF">E6C70_16115</name>
</gene>
<dbReference type="Gene3D" id="3.40.960.10">
    <property type="entry name" value="VSR Endonuclease"/>
    <property type="match status" value="1"/>
</dbReference>
<dbReference type="Proteomes" id="UP000307380">
    <property type="component" value="Unassembled WGS sequence"/>
</dbReference>
<dbReference type="RefSeq" id="WP_136425524.1">
    <property type="nucleotide sequence ID" value="NZ_SSSN01000015.1"/>
</dbReference>
<organism evidence="2 3">
    <name type="scientific">Orlajensenia flava</name>
    <dbReference type="NCBI Taxonomy" id="2565934"/>
    <lineage>
        <taxon>Bacteria</taxon>
        <taxon>Bacillati</taxon>
        <taxon>Actinomycetota</taxon>
        <taxon>Actinomycetes</taxon>
        <taxon>Micrococcales</taxon>
        <taxon>Microbacteriaceae</taxon>
        <taxon>Orlajensenia</taxon>
    </lineage>
</organism>
<evidence type="ECO:0000313" key="3">
    <source>
        <dbReference type="Proteomes" id="UP000307380"/>
    </source>
</evidence>
<keyword evidence="3" id="KW-1185">Reference proteome</keyword>
<dbReference type="AlphaFoldDB" id="A0A4S4FIW9"/>
<accession>A0A4S4FIW9</accession>
<dbReference type="InterPro" id="IPR007569">
    <property type="entry name" value="DUF559"/>
</dbReference>
<dbReference type="EMBL" id="SSSN01000015">
    <property type="protein sequence ID" value="THG29135.1"/>
    <property type="molecule type" value="Genomic_DNA"/>
</dbReference>
<feature type="domain" description="DUF559" evidence="1">
    <location>
        <begin position="195"/>
        <end position="278"/>
    </location>
</feature>
<dbReference type="Pfam" id="PF04480">
    <property type="entry name" value="DUF559"/>
    <property type="match status" value="1"/>
</dbReference>
<dbReference type="OrthoDB" id="2594539at2"/>
<reference evidence="2 3" key="1">
    <citation type="submission" date="2019-04" db="EMBL/GenBank/DDBJ databases">
        <authorList>
            <person name="Jiang L."/>
        </authorList>
    </citation>
    <scope>NUCLEOTIDE SEQUENCE [LARGE SCALE GENOMIC DNA]</scope>
    <source>
        <strain evidence="2 3">YIM 131861</strain>
    </source>
</reference>
<protein>
    <submittedName>
        <fullName evidence="2">DUF559 domain-containing protein</fullName>
    </submittedName>
</protein>
<dbReference type="SUPFAM" id="SSF52980">
    <property type="entry name" value="Restriction endonuclease-like"/>
    <property type="match status" value="1"/>
</dbReference>
<evidence type="ECO:0000259" key="1">
    <source>
        <dbReference type="Pfam" id="PF04480"/>
    </source>
</evidence>
<dbReference type="InterPro" id="IPR011335">
    <property type="entry name" value="Restrct_endonuc-II-like"/>
</dbReference>
<evidence type="ECO:0000313" key="2">
    <source>
        <dbReference type="EMBL" id="THG29135.1"/>
    </source>
</evidence>
<sequence>MYDVISAIDVCGGAASYRALDRLGVPRQQIAEAVRAGVVTRVRARWFGPPSAPDDVLRAVRVGGTLTGASVARRHRLWTMNDSRLHVRVPLTASRLAAPHARKVPLDADKHAVCVHYSGSSGMDIGCDPVVVALAEMFSCNGPEAALVALDSALNKRLITGLSDMRDLVSRDLRRFVDWADPQSQSGLETLVRLLLRRRQVRFRSQAYIDGVGRVDLLVGDRLVLELDGETFHVGANFEEDRRRDLALVRRGYAVVRLSYRQIVADWPQTSAAILELIARGEHRWGSKSPTAPLVLPFTG</sequence>
<name>A0A4S4FIW9_9MICO</name>